<gene>
    <name evidence="1" type="ORF">MLD38_036569</name>
</gene>
<dbReference type="EMBL" id="CM042890">
    <property type="protein sequence ID" value="KAI4311695.1"/>
    <property type="molecule type" value="Genomic_DNA"/>
</dbReference>
<evidence type="ECO:0000313" key="2">
    <source>
        <dbReference type="Proteomes" id="UP001057402"/>
    </source>
</evidence>
<reference evidence="2" key="1">
    <citation type="journal article" date="2023" name="Front. Plant Sci.">
        <title>Chromosomal-level genome assembly of Melastoma candidum provides insights into trichome evolution.</title>
        <authorList>
            <person name="Zhong Y."/>
            <person name="Wu W."/>
            <person name="Sun C."/>
            <person name="Zou P."/>
            <person name="Liu Y."/>
            <person name="Dai S."/>
            <person name="Zhou R."/>
        </authorList>
    </citation>
    <scope>NUCLEOTIDE SEQUENCE [LARGE SCALE GENOMIC DNA]</scope>
</reference>
<organism evidence="1 2">
    <name type="scientific">Melastoma candidum</name>
    <dbReference type="NCBI Taxonomy" id="119954"/>
    <lineage>
        <taxon>Eukaryota</taxon>
        <taxon>Viridiplantae</taxon>
        <taxon>Streptophyta</taxon>
        <taxon>Embryophyta</taxon>
        <taxon>Tracheophyta</taxon>
        <taxon>Spermatophyta</taxon>
        <taxon>Magnoliopsida</taxon>
        <taxon>eudicotyledons</taxon>
        <taxon>Gunneridae</taxon>
        <taxon>Pentapetalae</taxon>
        <taxon>rosids</taxon>
        <taxon>malvids</taxon>
        <taxon>Myrtales</taxon>
        <taxon>Melastomataceae</taxon>
        <taxon>Melastomatoideae</taxon>
        <taxon>Melastomateae</taxon>
        <taxon>Melastoma</taxon>
    </lineage>
</organism>
<accession>A0ACB9LJM1</accession>
<name>A0ACB9LJM1_9MYRT</name>
<proteinExistence type="predicted"/>
<keyword evidence="2" id="KW-1185">Reference proteome</keyword>
<dbReference type="Proteomes" id="UP001057402">
    <property type="component" value="Chromosome 11"/>
</dbReference>
<evidence type="ECO:0000313" key="1">
    <source>
        <dbReference type="EMBL" id="KAI4311695.1"/>
    </source>
</evidence>
<protein>
    <submittedName>
        <fullName evidence="1">Uncharacterized protein</fullName>
    </submittedName>
</protein>
<sequence length="607" mass="68086">MSSSSSSSSCNNIRESSGACLRGCSPLVSGLLDPRPGDPSAMSETALFRRNFVASTVSSLLADSRFTNHESLPSSQDSFASFTRTYLLYDRTSRIDEIRATEYCHLGSRGGHVCLDYVGLGLFSYSQKLSGNFGGLASSPLDPAFFEFSLRSVELSSWISHGVQESEFEAKIRRRIMSFMNVSESDYAMVFVPNQASAFKIVAESYAFQSNGRSLLTVYDHKNEAIEAMVGSSKKRGAHERSVDFLFPSMRLRSDKLKKTLLGNKGLFVIPVQSRLTGSHYSYLWMGLARENKWHVLLDASALGPKEMDTLGLSLFKPDFLVCSFYKVFGDDPSGFGCLFVKRSSMESAFRGYKPSKSIGILTLRPAGQELGSGELSTDVVSMAATRTNESEIEEIEAPVKISEPMTSEDRPVEGEELELKGLDHADEIGVVLIKCRMRYLTNWLVNALLTLVHPGSDDKLSLVRIYGPRVRFERGPGIAFNVFDWKGEKIDPTFVQKLGDRHGISLSIGDMDNIWFCSKKHEEHERLIETGTSEHFRGKESRRKKNKNKKIEFEKGLKVVSASIGFLTNFEDVHRVWEFVARFLDADFVEKERWRYDVLNLKTVEV</sequence>
<comment type="caution">
    <text evidence="1">The sequence shown here is derived from an EMBL/GenBank/DDBJ whole genome shotgun (WGS) entry which is preliminary data.</text>
</comment>